<dbReference type="Proteomes" id="UP001549799">
    <property type="component" value="Unassembled WGS sequence"/>
</dbReference>
<protein>
    <submittedName>
        <fullName evidence="2">Lin1244/Lin1753 domain-containing protein</fullName>
    </submittedName>
</protein>
<feature type="domain" description="Lin1244/Lin1753-like N-terminal" evidence="1">
    <location>
        <begin position="8"/>
        <end position="88"/>
    </location>
</feature>
<evidence type="ECO:0000313" key="3">
    <source>
        <dbReference type="Proteomes" id="UP001549799"/>
    </source>
</evidence>
<comment type="caution">
    <text evidence="2">The sequence shown here is derived from an EMBL/GenBank/DDBJ whole genome shotgun (WGS) entry which is preliminary data.</text>
</comment>
<proteinExistence type="predicted"/>
<name>A0ABV2SSD0_9FLAO</name>
<organism evidence="2 3">
    <name type="scientific">Sediminicola arcticus</name>
    <dbReference type="NCBI Taxonomy" id="1574308"/>
    <lineage>
        <taxon>Bacteria</taxon>
        <taxon>Pseudomonadati</taxon>
        <taxon>Bacteroidota</taxon>
        <taxon>Flavobacteriia</taxon>
        <taxon>Flavobacteriales</taxon>
        <taxon>Flavobacteriaceae</taxon>
        <taxon>Sediminicola</taxon>
    </lineage>
</organism>
<reference evidence="2 3" key="1">
    <citation type="submission" date="2024-07" db="EMBL/GenBank/DDBJ databases">
        <title>The genome sequence of type strain Sediminicola arcticus GDMCC 1.2805.</title>
        <authorList>
            <person name="Liu Y."/>
        </authorList>
    </citation>
    <scope>NUCLEOTIDE SEQUENCE [LARGE SCALE GENOMIC DNA]</scope>
    <source>
        <strain evidence="2 3">GDMCC 1.2805</strain>
    </source>
</reference>
<gene>
    <name evidence="2" type="ORF">ABXZ36_05305</name>
</gene>
<dbReference type="EMBL" id="JBEXAE010000002">
    <property type="protein sequence ID" value="MET6990058.1"/>
    <property type="molecule type" value="Genomic_DNA"/>
</dbReference>
<keyword evidence="3" id="KW-1185">Reference proteome</keyword>
<evidence type="ECO:0000259" key="1">
    <source>
        <dbReference type="Pfam" id="PF14297"/>
    </source>
</evidence>
<dbReference type="InterPro" id="IPR025400">
    <property type="entry name" value="Lin1244/Lin1753-like_N"/>
</dbReference>
<dbReference type="RefSeq" id="WP_354614448.1">
    <property type="nucleotide sequence ID" value="NZ_JBEXAE010000002.1"/>
</dbReference>
<dbReference type="Pfam" id="PF14297">
    <property type="entry name" value="Lin1244_N"/>
    <property type="match status" value="1"/>
</dbReference>
<evidence type="ECO:0000313" key="2">
    <source>
        <dbReference type="EMBL" id="MET6990058.1"/>
    </source>
</evidence>
<sequence length="177" mass="20959">MSKFKNQYFNHDFNAFNDTKIQHLIYKKGYEGYGIYWRIIEMMHTNEGKIENDLERLSFTLNAPKELTSAIINDFGLFITDDEYIISNRVIEQLDTIKGKSEKAKESANKRWKKDETKKPTNEIENSVITNEGFDEDALRKKWISYFTDKNGSLDSFNYSFIDEQVEKEKMKYNRAS</sequence>
<accession>A0ABV2SSD0</accession>